<evidence type="ECO:0000313" key="3">
    <source>
        <dbReference type="Proteomes" id="UP000327157"/>
    </source>
</evidence>
<organism evidence="2 3">
    <name type="scientific">Pyrus ussuriensis x Pyrus communis</name>
    <dbReference type="NCBI Taxonomy" id="2448454"/>
    <lineage>
        <taxon>Eukaryota</taxon>
        <taxon>Viridiplantae</taxon>
        <taxon>Streptophyta</taxon>
        <taxon>Embryophyta</taxon>
        <taxon>Tracheophyta</taxon>
        <taxon>Spermatophyta</taxon>
        <taxon>Magnoliopsida</taxon>
        <taxon>eudicotyledons</taxon>
        <taxon>Gunneridae</taxon>
        <taxon>Pentapetalae</taxon>
        <taxon>rosids</taxon>
        <taxon>fabids</taxon>
        <taxon>Rosales</taxon>
        <taxon>Rosaceae</taxon>
        <taxon>Amygdaloideae</taxon>
        <taxon>Maleae</taxon>
        <taxon>Pyrus</taxon>
    </lineage>
</organism>
<feature type="region of interest" description="Disordered" evidence="1">
    <location>
        <begin position="28"/>
        <end position="51"/>
    </location>
</feature>
<evidence type="ECO:0000256" key="1">
    <source>
        <dbReference type="SAM" id="MobiDB-lite"/>
    </source>
</evidence>
<sequence>MPVRCTTAKTPVSELGFLSDSLPQWLSPRCSSSPKSAPSSAAKPPKQGLHRQIAPTSCECIVTVRTGFFG</sequence>
<evidence type="ECO:0000313" key="2">
    <source>
        <dbReference type="EMBL" id="KAB2629143.1"/>
    </source>
</evidence>
<reference evidence="2 3" key="1">
    <citation type="submission" date="2019-09" db="EMBL/GenBank/DDBJ databases">
        <authorList>
            <person name="Ou C."/>
        </authorList>
    </citation>
    <scope>NUCLEOTIDE SEQUENCE [LARGE SCALE GENOMIC DNA]</scope>
    <source>
        <strain evidence="2">S2</strain>
        <tissue evidence="2">Leaf</tissue>
    </source>
</reference>
<feature type="compositionally biased region" description="Low complexity" evidence="1">
    <location>
        <begin position="31"/>
        <end position="46"/>
    </location>
</feature>
<gene>
    <name evidence="2" type="ORF">D8674_033938</name>
</gene>
<dbReference type="EMBL" id="SMOL01000148">
    <property type="protein sequence ID" value="KAB2629143.1"/>
    <property type="molecule type" value="Genomic_DNA"/>
</dbReference>
<reference evidence="3" key="2">
    <citation type="submission" date="2019-10" db="EMBL/GenBank/DDBJ databases">
        <title>A de novo genome assembly of a pear dwarfing rootstock.</title>
        <authorList>
            <person name="Wang F."/>
            <person name="Wang J."/>
            <person name="Li S."/>
            <person name="Zhang Y."/>
            <person name="Fang M."/>
            <person name="Ma L."/>
            <person name="Zhao Y."/>
            <person name="Jiang S."/>
        </authorList>
    </citation>
    <scope>NUCLEOTIDE SEQUENCE [LARGE SCALE GENOMIC DNA]</scope>
</reference>
<name>A0A5N5HR14_9ROSA</name>
<dbReference type="Proteomes" id="UP000327157">
    <property type="component" value="Chromosome 8"/>
</dbReference>
<protein>
    <submittedName>
        <fullName evidence="2">Uncharacterized protein</fullName>
    </submittedName>
</protein>
<proteinExistence type="predicted"/>
<reference evidence="2 3" key="3">
    <citation type="submission" date="2019-11" db="EMBL/GenBank/DDBJ databases">
        <title>A de novo genome assembly of a pear dwarfing rootstock.</title>
        <authorList>
            <person name="Wang F."/>
            <person name="Wang J."/>
            <person name="Li S."/>
            <person name="Zhang Y."/>
            <person name="Fang M."/>
            <person name="Ma L."/>
            <person name="Zhao Y."/>
            <person name="Jiang S."/>
        </authorList>
    </citation>
    <scope>NUCLEOTIDE SEQUENCE [LARGE SCALE GENOMIC DNA]</scope>
    <source>
        <strain evidence="2">S2</strain>
        <tissue evidence="2">Leaf</tissue>
    </source>
</reference>
<dbReference type="AlphaFoldDB" id="A0A5N5HR14"/>
<keyword evidence="3" id="KW-1185">Reference proteome</keyword>
<comment type="caution">
    <text evidence="2">The sequence shown here is derived from an EMBL/GenBank/DDBJ whole genome shotgun (WGS) entry which is preliminary data.</text>
</comment>
<accession>A0A5N5HR14</accession>